<dbReference type="InterPro" id="IPR001478">
    <property type="entry name" value="PDZ"/>
</dbReference>
<dbReference type="GO" id="GO:0005737">
    <property type="term" value="C:cytoplasm"/>
    <property type="evidence" value="ECO:0007669"/>
    <property type="project" value="TreeGrafter"/>
</dbReference>
<dbReference type="FunFam" id="2.30.42.10:FF:000043">
    <property type="entry name" value="Syntenin-1 isoform X1"/>
    <property type="match status" value="1"/>
</dbReference>
<dbReference type="PANTHER" id="PTHR12345:SF3">
    <property type="entry name" value="PDZ DOMAIN-CONTAINING PROTEIN"/>
    <property type="match status" value="1"/>
</dbReference>
<dbReference type="InterPro" id="IPR036034">
    <property type="entry name" value="PDZ_sf"/>
</dbReference>
<dbReference type="PROSITE" id="PS50106">
    <property type="entry name" value="PDZ"/>
    <property type="match status" value="2"/>
</dbReference>
<dbReference type="PANTHER" id="PTHR12345">
    <property type="entry name" value="SYNTENIN RELATED"/>
    <property type="match status" value="1"/>
</dbReference>
<keyword evidence="4" id="KW-1185">Reference proteome</keyword>
<evidence type="ECO:0000256" key="1">
    <source>
        <dbReference type="ARBA" id="ARBA00022737"/>
    </source>
</evidence>
<evidence type="ECO:0000313" key="3">
    <source>
        <dbReference type="EnsemblMetazoa" id="XP_038057549.1"/>
    </source>
</evidence>
<keyword evidence="1" id="KW-0677">Repeat</keyword>
<dbReference type="OrthoDB" id="10059177at2759"/>
<sequence>MSALYPSLEDMKVDQMAQAQAQHQQVAQQVHAPVPAVPLAVAAPVSSTSSLYPSLEEYMGLNLTPEVMAAHMPNVQQAIVPRPGGTVAVGPSNMVAPVTGSQNVGLRRANVTNGVREVTLCKDQKGKIGLRVRAISKGVFISFVGNGTPAAMGRVRFGDQVLQINSENCAGMTSDKAMSKLRKSAPERIVLALRDRPFERTITLQKDSTNHVGFVFKGGKITAIAKDTSAARNGLLIDHALLEVEGQNVIGMKDKAILEIMAHAGKTITLTIMPNFVFDHMMKSMATSLVKGAMDHSIPEV</sequence>
<dbReference type="RefSeq" id="XP_038057549.1">
    <property type="nucleotide sequence ID" value="XM_038201621.1"/>
</dbReference>
<evidence type="ECO:0000313" key="4">
    <source>
        <dbReference type="Proteomes" id="UP000887568"/>
    </source>
</evidence>
<dbReference type="Pfam" id="PF00595">
    <property type="entry name" value="PDZ"/>
    <property type="match status" value="2"/>
</dbReference>
<dbReference type="OMA" id="HKMIKKA"/>
<name>A0A914A1P0_PATMI</name>
<dbReference type="GO" id="GO:0005886">
    <property type="term" value="C:plasma membrane"/>
    <property type="evidence" value="ECO:0007669"/>
    <property type="project" value="TreeGrafter"/>
</dbReference>
<feature type="domain" description="PDZ" evidence="2">
    <location>
        <begin position="117"/>
        <end position="196"/>
    </location>
</feature>
<dbReference type="GeneID" id="119729103"/>
<dbReference type="AlphaFoldDB" id="A0A914A1P0"/>
<organism evidence="3 4">
    <name type="scientific">Patiria miniata</name>
    <name type="common">Bat star</name>
    <name type="synonym">Asterina miniata</name>
    <dbReference type="NCBI Taxonomy" id="46514"/>
    <lineage>
        <taxon>Eukaryota</taxon>
        <taxon>Metazoa</taxon>
        <taxon>Echinodermata</taxon>
        <taxon>Eleutherozoa</taxon>
        <taxon>Asterozoa</taxon>
        <taxon>Asteroidea</taxon>
        <taxon>Valvatacea</taxon>
        <taxon>Valvatida</taxon>
        <taxon>Asterinidae</taxon>
        <taxon>Patiria</taxon>
    </lineage>
</organism>
<dbReference type="Gene3D" id="2.30.42.10">
    <property type="match status" value="2"/>
</dbReference>
<proteinExistence type="predicted"/>
<reference evidence="3" key="1">
    <citation type="submission" date="2022-11" db="UniProtKB">
        <authorList>
            <consortium name="EnsemblMetazoa"/>
        </authorList>
    </citation>
    <scope>IDENTIFICATION</scope>
</reference>
<dbReference type="SMART" id="SM00228">
    <property type="entry name" value="PDZ"/>
    <property type="match status" value="2"/>
</dbReference>
<dbReference type="InterPro" id="IPR051230">
    <property type="entry name" value="APP-Binding"/>
</dbReference>
<dbReference type="CDD" id="cd06794">
    <property type="entry name" value="PDZ2_syntenin-like"/>
    <property type="match status" value="1"/>
</dbReference>
<feature type="domain" description="PDZ" evidence="2">
    <location>
        <begin position="201"/>
        <end position="276"/>
    </location>
</feature>
<evidence type="ECO:0000259" key="2">
    <source>
        <dbReference type="PROSITE" id="PS50106"/>
    </source>
</evidence>
<dbReference type="EnsemblMetazoa" id="XM_038201621.1">
    <property type="protein sequence ID" value="XP_038057549.1"/>
    <property type="gene ID" value="LOC119729103"/>
</dbReference>
<dbReference type="SUPFAM" id="SSF50156">
    <property type="entry name" value="PDZ domain-like"/>
    <property type="match status" value="2"/>
</dbReference>
<protein>
    <recommendedName>
        <fullName evidence="2">PDZ domain-containing protein</fullName>
    </recommendedName>
</protein>
<accession>A0A914A1P0</accession>
<dbReference type="CDD" id="cd06721">
    <property type="entry name" value="PDZ1_syntenin-like"/>
    <property type="match status" value="1"/>
</dbReference>
<dbReference type="Proteomes" id="UP000887568">
    <property type="component" value="Unplaced"/>
</dbReference>